<dbReference type="RefSeq" id="XP_010261224.1">
    <property type="nucleotide sequence ID" value="XM_010262922.2"/>
</dbReference>
<evidence type="ECO:0000256" key="1">
    <source>
        <dbReference type="SAM" id="MobiDB-lite"/>
    </source>
</evidence>
<protein>
    <submittedName>
        <fullName evidence="4 5">Probable protein phosphatase 2C 62 isoform X1</fullName>
    </submittedName>
</protein>
<dbReference type="eggNOG" id="KOG1379">
    <property type="taxonomic scope" value="Eukaryota"/>
</dbReference>
<dbReference type="OrthoDB" id="60843at2759"/>
<feature type="region of interest" description="Disordered" evidence="1">
    <location>
        <begin position="315"/>
        <end position="384"/>
    </location>
</feature>
<feature type="compositionally biased region" description="Basic and acidic residues" evidence="1">
    <location>
        <begin position="517"/>
        <end position="527"/>
    </location>
</feature>
<dbReference type="PANTHER" id="PTHR12320:SF1">
    <property type="entry name" value="PROTEIN PHOSPHATASE PTC7 HOMOLOG"/>
    <property type="match status" value="1"/>
</dbReference>
<evidence type="ECO:0000313" key="5">
    <source>
        <dbReference type="RefSeq" id="XP_010261224.1"/>
    </source>
</evidence>
<dbReference type="SMART" id="SM00331">
    <property type="entry name" value="PP2C_SIG"/>
    <property type="match status" value="1"/>
</dbReference>
<evidence type="ECO:0000313" key="3">
    <source>
        <dbReference type="Proteomes" id="UP000189703"/>
    </source>
</evidence>
<sequence>MADFVGRFLDHRSLKNLSCFRAPCISCNISPKPFGIFRISPITPFPKRRLAHQISAKPSSSTTQLSSSATPSPDSTSSGFIVISTTGHPSDRAFLLTSICFCVACCLFTPNLVLSAERSDGSIIFRFGKVEEAKTDVVSGESSSVAVGGVQIEGSTPVEKEDESVFSTLVEEEVELSEEKSESGTCVSEEEETQMTTDTLETLGTLNGDPVTETITEEETQMTTDTLETLGTLNGDPVRETITEEFTGTSHEQNVVALTEDRPEVAGSSTLPNSSLDVETSNSSKEDIEEKNAVEVFLPSKASMPDSVFDVETNAEAEEASKDETVILSTTTNTTQDPNNVLDAGRTDTTEDSEEKGNGEGKGPKEMHEDENPSPTAALDGGKVLRIKQSISSKEKTEDQTVLQLTASEDVGDVLYVEHNISSEEDSKEKNEDQTVLQLTASQPDSILPVGNSYVSKEDSEEKSEDENLPQLVATEPDSVLEAENTNAFKEEFKEKGNDEGIGSPSSAQFHQITDAETSHASEEDPKEMNMAYVTPFSVGLESMSNVSEDDSREKVIIEDVRSPLDSEPEPAYEAVGNASEENGAENIKVEVMSLSTAAELDRILDAKTSHPSEEDDVVGIMPVMPPLASNPDHVLDVETGSKTMEEFEEKDTVESSAMVEVIEGALQNEHGVEVAGTELVELQDVETTPDPHGGEEISAPELFLSSGAAMLPHPSKALTGGEDAFFVTGQNWLGVADGVGQWSFEGINAGLYAQELMENCAKIVSEYQGVQLTKPDKILIQSAAEAESPGSSTALVACFDGQAFHVANIGDSGFIIIRNGTIFKRSSAMVHEFNFPFQIERGDDPSELIEAYTIDLDEGDVIVTATDGLFDNLYEQEIASIVSKSLKASLKPKEMAEFLAMRAQEVGRSESARSPFADAAQAAGYTGYIGGKLDDVTVIVSLVHRKSESQV</sequence>
<dbReference type="Pfam" id="PF13672">
    <property type="entry name" value="PP2C_2"/>
    <property type="match status" value="1"/>
</dbReference>
<dbReference type="SMART" id="SM00332">
    <property type="entry name" value="PP2Cc"/>
    <property type="match status" value="1"/>
</dbReference>
<dbReference type="PANTHER" id="PTHR12320">
    <property type="entry name" value="PROTEIN PHOSPHATASE 2C"/>
    <property type="match status" value="1"/>
</dbReference>
<feature type="compositionally biased region" description="Acidic residues" evidence="1">
    <location>
        <begin position="459"/>
        <end position="468"/>
    </location>
</feature>
<dbReference type="SUPFAM" id="SSF81606">
    <property type="entry name" value="PP2C-like"/>
    <property type="match status" value="1"/>
</dbReference>
<dbReference type="PROSITE" id="PS51746">
    <property type="entry name" value="PPM_2"/>
    <property type="match status" value="1"/>
</dbReference>
<feature type="region of interest" description="Disordered" evidence="1">
    <location>
        <begin position="177"/>
        <end position="197"/>
    </location>
</feature>
<feature type="region of interest" description="Disordered" evidence="1">
    <location>
        <begin position="419"/>
        <end position="527"/>
    </location>
</feature>
<feature type="compositionally biased region" description="Low complexity" evidence="1">
    <location>
        <begin position="55"/>
        <end position="76"/>
    </location>
</feature>
<dbReference type="InterPro" id="IPR036457">
    <property type="entry name" value="PPM-type-like_dom_sf"/>
</dbReference>
<dbReference type="STRING" id="4432.A0A1U8AGV2"/>
<accession>A0A1U8AGV2</accession>
<feature type="compositionally biased region" description="Polar residues" evidence="1">
    <location>
        <begin position="267"/>
        <end position="283"/>
    </location>
</feature>
<dbReference type="KEGG" id="nnu:104600096"/>
<feature type="compositionally biased region" description="Polar residues" evidence="1">
    <location>
        <begin position="327"/>
        <end position="339"/>
    </location>
</feature>
<dbReference type="Proteomes" id="UP000189703">
    <property type="component" value="Unplaced"/>
</dbReference>
<dbReference type="GeneID" id="104600096"/>
<organism evidence="3 5">
    <name type="scientific">Nelumbo nucifera</name>
    <name type="common">Sacred lotus</name>
    <dbReference type="NCBI Taxonomy" id="4432"/>
    <lineage>
        <taxon>Eukaryota</taxon>
        <taxon>Viridiplantae</taxon>
        <taxon>Streptophyta</taxon>
        <taxon>Embryophyta</taxon>
        <taxon>Tracheophyta</taxon>
        <taxon>Spermatophyta</taxon>
        <taxon>Magnoliopsida</taxon>
        <taxon>Proteales</taxon>
        <taxon>Nelumbonaceae</taxon>
        <taxon>Nelumbo</taxon>
    </lineage>
</organism>
<evidence type="ECO:0000313" key="4">
    <source>
        <dbReference type="RefSeq" id="XP_010261223.1"/>
    </source>
</evidence>
<feature type="compositionally biased region" description="Basic and acidic residues" evidence="1">
    <location>
        <begin position="345"/>
        <end position="371"/>
    </location>
</feature>
<feature type="region of interest" description="Disordered" evidence="1">
    <location>
        <begin position="260"/>
        <end position="290"/>
    </location>
</feature>
<dbReference type="GO" id="GO:0009507">
    <property type="term" value="C:chloroplast"/>
    <property type="evidence" value="ECO:0000318"/>
    <property type="project" value="GO_Central"/>
</dbReference>
<dbReference type="Gene3D" id="3.60.40.10">
    <property type="entry name" value="PPM-type phosphatase domain"/>
    <property type="match status" value="2"/>
</dbReference>
<dbReference type="GO" id="GO:0004722">
    <property type="term" value="F:protein serine/threonine phosphatase activity"/>
    <property type="evidence" value="ECO:0000318"/>
    <property type="project" value="GO_Central"/>
</dbReference>
<feature type="domain" description="PPM-type phosphatase" evidence="2">
    <location>
        <begin position="706"/>
        <end position="944"/>
    </location>
</feature>
<proteinExistence type="predicted"/>
<feature type="compositionally biased region" description="Polar residues" evidence="1">
    <location>
        <begin position="434"/>
        <end position="445"/>
    </location>
</feature>
<feature type="compositionally biased region" description="Basic and acidic residues" evidence="1">
    <location>
        <begin position="421"/>
        <end position="433"/>
    </location>
</feature>
<dbReference type="OMA" id="NATEMRT"/>
<evidence type="ECO:0000259" key="2">
    <source>
        <dbReference type="PROSITE" id="PS51746"/>
    </source>
</evidence>
<dbReference type="RefSeq" id="XP_010261223.1">
    <property type="nucleotide sequence ID" value="XM_010262921.2"/>
</dbReference>
<name>A0A1U8AGV2_NELNU</name>
<keyword evidence="3" id="KW-1185">Reference proteome</keyword>
<feature type="compositionally biased region" description="Basic and acidic residues" evidence="1">
    <location>
        <begin position="489"/>
        <end position="499"/>
    </location>
</feature>
<dbReference type="InterPro" id="IPR039123">
    <property type="entry name" value="PPTC7"/>
</dbReference>
<reference evidence="4 5" key="1">
    <citation type="submission" date="2025-04" db="UniProtKB">
        <authorList>
            <consortium name="RefSeq"/>
        </authorList>
    </citation>
    <scope>IDENTIFICATION</scope>
</reference>
<gene>
    <name evidence="4 5" type="primary">LOC104600096</name>
</gene>
<feature type="compositionally biased region" description="Polar residues" evidence="1">
    <location>
        <begin position="504"/>
        <end position="516"/>
    </location>
</feature>
<dbReference type="AlphaFoldDB" id="A0A1U8AGV2"/>
<feature type="region of interest" description="Disordered" evidence="1">
    <location>
        <begin position="53"/>
        <end position="76"/>
    </location>
</feature>
<dbReference type="InterPro" id="IPR001932">
    <property type="entry name" value="PPM-type_phosphatase-like_dom"/>
</dbReference>